<dbReference type="Gene3D" id="3.40.1690.10">
    <property type="entry name" value="secretion proteins EscU"/>
    <property type="match status" value="1"/>
</dbReference>
<evidence type="ECO:0000256" key="13">
    <source>
        <dbReference type="RuleBase" id="RU364091"/>
    </source>
</evidence>
<comment type="function">
    <text evidence="12 13">Required for formation of the rod structure in the basal body of the flagellar apparatus. Together with FliI and FliH, may constitute the export apparatus of flagellin.</text>
</comment>
<dbReference type="EMBL" id="CBTK010000081">
    <property type="protein sequence ID" value="CDH44526.1"/>
    <property type="molecule type" value="Genomic_DNA"/>
</dbReference>
<dbReference type="GO" id="GO:0044780">
    <property type="term" value="P:bacterial-type flagellum assembly"/>
    <property type="evidence" value="ECO:0007669"/>
    <property type="project" value="InterPro"/>
</dbReference>
<dbReference type="InterPro" id="IPR006135">
    <property type="entry name" value="T3SS_substrate_exporter"/>
</dbReference>
<evidence type="ECO:0000256" key="5">
    <source>
        <dbReference type="ARBA" id="ARBA00022475"/>
    </source>
</evidence>
<dbReference type="Gene3D" id="6.10.250.2080">
    <property type="match status" value="1"/>
</dbReference>
<feature type="transmembrane region" description="Helical" evidence="13">
    <location>
        <begin position="144"/>
        <end position="164"/>
    </location>
</feature>
<dbReference type="InterPro" id="IPR006136">
    <property type="entry name" value="FlhB"/>
</dbReference>
<dbReference type="Pfam" id="PF01312">
    <property type="entry name" value="Bac_export_2"/>
    <property type="match status" value="1"/>
</dbReference>
<dbReference type="InterPro" id="IPR029025">
    <property type="entry name" value="T3SS_substrate_exporter_C"/>
</dbReference>
<dbReference type="PANTHER" id="PTHR30531">
    <property type="entry name" value="FLAGELLAR BIOSYNTHETIC PROTEIN FLHB"/>
    <property type="match status" value="1"/>
</dbReference>
<keyword evidence="16" id="KW-1185">Reference proteome</keyword>
<organism evidence="15 16">
    <name type="scientific">Candidatus Contendobacter odensis Run_B_J11</name>
    <dbReference type="NCBI Taxonomy" id="1400861"/>
    <lineage>
        <taxon>Bacteria</taxon>
        <taxon>Pseudomonadati</taxon>
        <taxon>Pseudomonadota</taxon>
        <taxon>Gammaproteobacteria</taxon>
        <taxon>Candidatus Competibacteraceae</taxon>
        <taxon>Candidatus Contendibacter</taxon>
    </lineage>
</organism>
<dbReference type="RefSeq" id="WP_034431702.1">
    <property type="nucleotide sequence ID" value="NZ_CBTK010000081.1"/>
</dbReference>
<dbReference type="Proteomes" id="UP000019184">
    <property type="component" value="Unassembled WGS sequence"/>
</dbReference>
<comment type="subcellular location">
    <subcellularLocation>
        <location evidence="1">Cell membrane</location>
        <topology evidence="1">Multi-pass membrane protein</topology>
    </subcellularLocation>
</comment>
<comment type="similarity">
    <text evidence="2 13">Belongs to the type III secretion exporter family.</text>
</comment>
<dbReference type="OrthoDB" id="9807950at2"/>
<evidence type="ECO:0000256" key="14">
    <source>
        <dbReference type="SAM" id="MobiDB-lite"/>
    </source>
</evidence>
<keyword evidence="7 13" id="KW-1005">Bacterial flagellum biogenesis</keyword>
<keyword evidence="15" id="KW-0282">Flagellum</keyword>
<feature type="region of interest" description="Disordered" evidence="14">
    <location>
        <begin position="1"/>
        <end position="25"/>
    </location>
</feature>
<dbReference type="NCBIfam" id="TIGR00328">
    <property type="entry name" value="flhB"/>
    <property type="match status" value="1"/>
</dbReference>
<feature type="transmembrane region" description="Helical" evidence="13">
    <location>
        <begin position="34"/>
        <end position="55"/>
    </location>
</feature>
<evidence type="ECO:0000256" key="7">
    <source>
        <dbReference type="ARBA" id="ARBA00022795"/>
    </source>
</evidence>
<dbReference type="PRINTS" id="PR00950">
    <property type="entry name" value="TYPE3IMSPROT"/>
</dbReference>
<sequence>MAENEDGQERTEEATPRRAQEAAEKGQVVRSRELTTLAMLLGAAAGLLILGPALIEGLAAQMHLGLALDSKKILDSNQIPAVLGQAFVDLLRLLAPLLGLMLVIALLGPLALGGWTFSLGFKWDRLDPIKGVARLFSWQSLMELGKALAKFMIVASVAVGLLWVREPELLHLGKEPLLPALAHTAQALGWIFLILTLPMILIAGVDVPFQILTHLRQLRMTKQEVRDESKDNEGKPEVKGRIRRLQQEFAQRRMMEKVPTADVLITNPTHYTVALHYQPDTMSAPVVVAFGIDHMALRIRERAAPHHIPQVTSPLLARALYYNCALDKPIPTSLYAAVAQVLSYIYRLRRDDLLDGKPIAMSDVPVPPDLRTQ</sequence>
<evidence type="ECO:0000256" key="8">
    <source>
        <dbReference type="ARBA" id="ARBA00022927"/>
    </source>
</evidence>
<evidence type="ECO:0000313" key="16">
    <source>
        <dbReference type="Proteomes" id="UP000019184"/>
    </source>
</evidence>
<dbReference type="PANTHER" id="PTHR30531:SF12">
    <property type="entry name" value="FLAGELLAR BIOSYNTHETIC PROTEIN FLHB"/>
    <property type="match status" value="1"/>
</dbReference>
<feature type="compositionally biased region" description="Basic and acidic residues" evidence="14">
    <location>
        <begin position="7"/>
        <end position="24"/>
    </location>
</feature>
<feature type="transmembrane region" description="Helical" evidence="13">
    <location>
        <begin position="187"/>
        <end position="212"/>
    </location>
</feature>
<evidence type="ECO:0000256" key="10">
    <source>
        <dbReference type="ARBA" id="ARBA00023136"/>
    </source>
</evidence>
<name>A0A7U7GAE3_9GAMM</name>
<keyword evidence="10 13" id="KW-0472">Membrane</keyword>
<dbReference type="SUPFAM" id="SSF160544">
    <property type="entry name" value="EscU C-terminal domain-like"/>
    <property type="match status" value="1"/>
</dbReference>
<evidence type="ECO:0000256" key="1">
    <source>
        <dbReference type="ARBA" id="ARBA00004651"/>
    </source>
</evidence>
<keyword evidence="5 13" id="KW-1003">Cell membrane</keyword>
<keyword evidence="8 13" id="KW-0653">Protein transport</keyword>
<proteinExistence type="inferred from homology"/>
<keyword evidence="6 13" id="KW-0812">Transmembrane</keyword>
<dbReference type="GO" id="GO:0009306">
    <property type="term" value="P:protein secretion"/>
    <property type="evidence" value="ECO:0007669"/>
    <property type="project" value="InterPro"/>
</dbReference>
<feature type="transmembrane region" description="Helical" evidence="13">
    <location>
        <begin position="97"/>
        <end position="123"/>
    </location>
</feature>
<evidence type="ECO:0000256" key="4">
    <source>
        <dbReference type="ARBA" id="ARBA00022448"/>
    </source>
</evidence>
<keyword evidence="15" id="KW-0966">Cell projection</keyword>
<gene>
    <name evidence="13 15" type="primary">flhB</name>
    <name evidence="15" type="ORF">BN874_1710004</name>
</gene>
<accession>A0A7U7GAE3</accession>
<evidence type="ECO:0000256" key="2">
    <source>
        <dbReference type="ARBA" id="ARBA00010690"/>
    </source>
</evidence>
<keyword evidence="15" id="KW-0969">Cilium</keyword>
<evidence type="ECO:0000256" key="11">
    <source>
        <dbReference type="ARBA" id="ARBA00023225"/>
    </source>
</evidence>
<evidence type="ECO:0000313" key="15">
    <source>
        <dbReference type="EMBL" id="CDH44526.1"/>
    </source>
</evidence>
<evidence type="ECO:0000256" key="3">
    <source>
        <dbReference type="ARBA" id="ARBA00021622"/>
    </source>
</evidence>
<reference evidence="15 16" key="1">
    <citation type="journal article" date="2014" name="ISME J.">
        <title>Candidatus Competibacter-lineage genomes retrieved from metagenomes reveal functional metabolic diversity.</title>
        <authorList>
            <person name="McIlroy S.J."/>
            <person name="Albertsen M."/>
            <person name="Andresen E.K."/>
            <person name="Saunders A.M."/>
            <person name="Kristiansen R."/>
            <person name="Stokholm-Bjerregaard M."/>
            <person name="Nielsen K.L."/>
            <person name="Nielsen P.H."/>
        </authorList>
    </citation>
    <scope>NUCLEOTIDE SEQUENCE [LARGE SCALE GENOMIC DNA]</scope>
    <source>
        <strain evidence="15 16">Run_B_J11</strain>
    </source>
</reference>
<dbReference type="AlphaFoldDB" id="A0A7U7GAE3"/>
<protein>
    <recommendedName>
        <fullName evidence="3 13">Flagellar biosynthetic protein FlhB</fullName>
    </recommendedName>
</protein>
<keyword evidence="4 13" id="KW-0813">Transport</keyword>
<evidence type="ECO:0000256" key="12">
    <source>
        <dbReference type="ARBA" id="ARBA00025078"/>
    </source>
</evidence>
<keyword evidence="9 13" id="KW-1133">Transmembrane helix</keyword>
<evidence type="ECO:0000256" key="9">
    <source>
        <dbReference type="ARBA" id="ARBA00022989"/>
    </source>
</evidence>
<keyword evidence="11 13" id="KW-1006">Bacterial flagellum protein export</keyword>
<dbReference type="GO" id="GO:0005886">
    <property type="term" value="C:plasma membrane"/>
    <property type="evidence" value="ECO:0007669"/>
    <property type="project" value="UniProtKB-SubCell"/>
</dbReference>
<comment type="caution">
    <text evidence="15">The sequence shown here is derived from an EMBL/GenBank/DDBJ whole genome shotgun (WGS) entry which is preliminary data.</text>
</comment>
<evidence type="ECO:0000256" key="6">
    <source>
        <dbReference type="ARBA" id="ARBA00022692"/>
    </source>
</evidence>